<sequence>EVSEPSTAAVTEVEPDSESSMAQQPASGAEPESSESRMEEVRSLGGCGRLGLDSVSH</sequence>
<evidence type="ECO:0000313" key="2">
    <source>
        <dbReference type="EMBL" id="MEQ2177337.1"/>
    </source>
</evidence>
<reference evidence="2 3" key="1">
    <citation type="submission" date="2021-06" db="EMBL/GenBank/DDBJ databases">
        <authorList>
            <person name="Palmer J.M."/>
        </authorList>
    </citation>
    <scope>NUCLEOTIDE SEQUENCE [LARGE SCALE GENOMIC DNA]</scope>
    <source>
        <strain evidence="2 3">GA_2019</strain>
        <tissue evidence="2">Muscle</tissue>
    </source>
</reference>
<feature type="non-terminal residue" evidence="2">
    <location>
        <position position="1"/>
    </location>
</feature>
<keyword evidence="3" id="KW-1185">Reference proteome</keyword>
<protein>
    <submittedName>
        <fullName evidence="2">Uncharacterized protein</fullName>
    </submittedName>
</protein>
<comment type="caution">
    <text evidence="2">The sequence shown here is derived from an EMBL/GenBank/DDBJ whole genome shotgun (WGS) entry which is preliminary data.</text>
</comment>
<name>A0ABV0P116_9TELE</name>
<evidence type="ECO:0000313" key="3">
    <source>
        <dbReference type="Proteomes" id="UP001476798"/>
    </source>
</evidence>
<accession>A0ABV0P116</accession>
<evidence type="ECO:0000256" key="1">
    <source>
        <dbReference type="SAM" id="MobiDB-lite"/>
    </source>
</evidence>
<dbReference type="Proteomes" id="UP001476798">
    <property type="component" value="Unassembled WGS sequence"/>
</dbReference>
<dbReference type="EMBL" id="JAHRIO010060058">
    <property type="protein sequence ID" value="MEQ2177337.1"/>
    <property type="molecule type" value="Genomic_DNA"/>
</dbReference>
<proteinExistence type="predicted"/>
<feature type="region of interest" description="Disordered" evidence="1">
    <location>
        <begin position="1"/>
        <end position="57"/>
    </location>
</feature>
<gene>
    <name evidence="2" type="ORF">GOODEAATRI_002482</name>
</gene>
<organism evidence="2 3">
    <name type="scientific">Goodea atripinnis</name>
    <dbReference type="NCBI Taxonomy" id="208336"/>
    <lineage>
        <taxon>Eukaryota</taxon>
        <taxon>Metazoa</taxon>
        <taxon>Chordata</taxon>
        <taxon>Craniata</taxon>
        <taxon>Vertebrata</taxon>
        <taxon>Euteleostomi</taxon>
        <taxon>Actinopterygii</taxon>
        <taxon>Neopterygii</taxon>
        <taxon>Teleostei</taxon>
        <taxon>Neoteleostei</taxon>
        <taxon>Acanthomorphata</taxon>
        <taxon>Ovalentaria</taxon>
        <taxon>Atherinomorphae</taxon>
        <taxon>Cyprinodontiformes</taxon>
        <taxon>Goodeidae</taxon>
        <taxon>Goodea</taxon>
    </lineage>
</organism>